<accession>A0A379LN15</accession>
<dbReference type="AlphaFoldDB" id="A0A379LN15"/>
<protein>
    <submittedName>
        <fullName evidence="1">Uncharacterized protein</fullName>
    </submittedName>
</protein>
<dbReference type="EMBL" id="UGVC01000001">
    <property type="protein sequence ID" value="SUD91933.1"/>
    <property type="molecule type" value="Genomic_DNA"/>
</dbReference>
<dbReference type="RefSeq" id="WP_028858389.1">
    <property type="nucleotide sequence ID" value="NZ_CAJHAQ010000001.1"/>
</dbReference>
<organism evidence="1 2">
    <name type="scientific">Psychrobacter phenylpyruvicus</name>
    <dbReference type="NCBI Taxonomy" id="29432"/>
    <lineage>
        <taxon>Bacteria</taxon>
        <taxon>Pseudomonadati</taxon>
        <taxon>Pseudomonadota</taxon>
        <taxon>Gammaproteobacteria</taxon>
        <taxon>Moraxellales</taxon>
        <taxon>Moraxellaceae</taxon>
        <taxon>Psychrobacter</taxon>
    </lineage>
</organism>
<reference evidence="1 2" key="1">
    <citation type="submission" date="2018-06" db="EMBL/GenBank/DDBJ databases">
        <authorList>
            <consortium name="Pathogen Informatics"/>
            <person name="Doyle S."/>
        </authorList>
    </citation>
    <scope>NUCLEOTIDE SEQUENCE [LARGE SCALE GENOMIC DNA]</scope>
    <source>
        <strain evidence="1 2">NCTC10526</strain>
    </source>
</reference>
<evidence type="ECO:0000313" key="2">
    <source>
        <dbReference type="Proteomes" id="UP000254123"/>
    </source>
</evidence>
<gene>
    <name evidence="1" type="ORF">NCTC10526_02310</name>
</gene>
<proteinExistence type="predicted"/>
<name>A0A379LN15_9GAMM</name>
<dbReference type="Proteomes" id="UP000254123">
    <property type="component" value="Unassembled WGS sequence"/>
</dbReference>
<evidence type="ECO:0000313" key="1">
    <source>
        <dbReference type="EMBL" id="SUD91933.1"/>
    </source>
</evidence>
<sequence>MPATILYSTQSDINILTEWINDQPNLMWIVCTDISKDSIKFKFEDRVSSISQGTHSIWIKGQPLTVIVRIEDNQSVEKQVTENDHWEVNGLDLSQIYEFQIRPWTDVTCTEVITLDFYDLGCEKEGSLARSCLSWLGNHYKSIGYPASDEANRTWGRLKRFIKKNTVMEKWSGPINCFYFPDAFLQKESGRPIDKNSFNLSISPNHDIDQYSNWFQKYSD</sequence>
<keyword evidence="2" id="KW-1185">Reference proteome</keyword>